<organism evidence="3 4">
    <name type="scientific">Tanacetum coccineum</name>
    <dbReference type="NCBI Taxonomy" id="301880"/>
    <lineage>
        <taxon>Eukaryota</taxon>
        <taxon>Viridiplantae</taxon>
        <taxon>Streptophyta</taxon>
        <taxon>Embryophyta</taxon>
        <taxon>Tracheophyta</taxon>
        <taxon>Spermatophyta</taxon>
        <taxon>Magnoliopsida</taxon>
        <taxon>eudicotyledons</taxon>
        <taxon>Gunneridae</taxon>
        <taxon>Pentapetalae</taxon>
        <taxon>asterids</taxon>
        <taxon>campanulids</taxon>
        <taxon>Asterales</taxon>
        <taxon>Asteraceae</taxon>
        <taxon>Asteroideae</taxon>
        <taxon>Anthemideae</taxon>
        <taxon>Anthemidinae</taxon>
        <taxon>Tanacetum</taxon>
    </lineage>
</organism>
<feature type="compositionally biased region" description="Polar residues" evidence="1">
    <location>
        <begin position="78"/>
        <end position="99"/>
    </location>
</feature>
<dbReference type="EMBL" id="BQNB010008800">
    <property type="protein sequence ID" value="GJS54484.1"/>
    <property type="molecule type" value="Genomic_DNA"/>
</dbReference>
<evidence type="ECO:0000313" key="3">
    <source>
        <dbReference type="EMBL" id="GJS54484.1"/>
    </source>
</evidence>
<feature type="region of interest" description="Disordered" evidence="1">
    <location>
        <begin position="360"/>
        <end position="392"/>
    </location>
</feature>
<comment type="caution">
    <text evidence="3">The sequence shown here is derived from an EMBL/GenBank/DDBJ whole genome shotgun (WGS) entry which is preliminary data.</text>
</comment>
<accession>A0ABQ4WNN5</accession>
<dbReference type="PANTHER" id="PTHR31286">
    <property type="entry name" value="GLYCINE-RICH CELL WALL STRUCTURAL PROTEIN 1.8-LIKE"/>
    <property type="match status" value="1"/>
</dbReference>
<evidence type="ECO:0000313" key="4">
    <source>
        <dbReference type="Proteomes" id="UP001151760"/>
    </source>
</evidence>
<reference evidence="3" key="1">
    <citation type="journal article" date="2022" name="Int. J. Mol. Sci.">
        <title>Draft Genome of Tanacetum Coccineum: Genomic Comparison of Closely Related Tanacetum-Family Plants.</title>
        <authorList>
            <person name="Yamashiro T."/>
            <person name="Shiraishi A."/>
            <person name="Nakayama K."/>
            <person name="Satake H."/>
        </authorList>
    </citation>
    <scope>NUCLEOTIDE SEQUENCE</scope>
</reference>
<proteinExistence type="predicted"/>
<evidence type="ECO:0000256" key="1">
    <source>
        <dbReference type="SAM" id="MobiDB-lite"/>
    </source>
</evidence>
<reference evidence="3" key="2">
    <citation type="submission" date="2022-01" db="EMBL/GenBank/DDBJ databases">
        <authorList>
            <person name="Yamashiro T."/>
            <person name="Shiraishi A."/>
            <person name="Satake H."/>
            <person name="Nakayama K."/>
        </authorList>
    </citation>
    <scope>NUCLEOTIDE SEQUENCE</scope>
</reference>
<feature type="compositionally biased region" description="Low complexity" evidence="1">
    <location>
        <begin position="28"/>
        <end position="37"/>
    </location>
</feature>
<feature type="compositionally biased region" description="Polar residues" evidence="1">
    <location>
        <begin position="117"/>
        <end position="131"/>
    </location>
</feature>
<feature type="domain" description="DUF4283" evidence="2">
    <location>
        <begin position="188"/>
        <end position="230"/>
    </location>
</feature>
<dbReference type="InterPro" id="IPR025558">
    <property type="entry name" value="DUF4283"/>
</dbReference>
<keyword evidence="4" id="KW-1185">Reference proteome</keyword>
<dbReference type="Proteomes" id="UP001151760">
    <property type="component" value="Unassembled WGS sequence"/>
</dbReference>
<dbReference type="PANTHER" id="PTHR31286:SF99">
    <property type="entry name" value="DUF4283 DOMAIN-CONTAINING PROTEIN"/>
    <property type="match status" value="1"/>
</dbReference>
<dbReference type="Pfam" id="PF14111">
    <property type="entry name" value="DUF4283"/>
    <property type="match status" value="1"/>
</dbReference>
<feature type="region of interest" description="Disordered" evidence="1">
    <location>
        <begin position="1"/>
        <end position="37"/>
    </location>
</feature>
<feature type="compositionally biased region" description="Basic and acidic residues" evidence="1">
    <location>
        <begin position="17"/>
        <end position="27"/>
    </location>
</feature>
<dbReference type="InterPro" id="IPR040256">
    <property type="entry name" value="At4g02000-like"/>
</dbReference>
<name>A0ABQ4WNN5_9ASTR</name>
<protein>
    <submittedName>
        <fullName evidence="3">Zinc knuckle CX2CX4HX4C containing protein</fullName>
    </submittedName>
</protein>
<gene>
    <name evidence="3" type="ORF">Tco_0627846</name>
</gene>
<sequence>MQRSFLDLGGGGSNHKKKEDRNIDGKVRGSNGVVRGSGLNPSIVDVNVEVVSKDAHHRNTVVVSAQDSTKRAMWDTLNQEEGSNDVNTASDNLDTSTADLNKVTGSTTTSQTSTASIPNVANTSPDTTGPSDVQKRHKLISYANKISSSISTKANLQKTEANVPNDPDYDIWLPLASVNEKYGLTKVKLVKGFFFLKFSSLEGIDSVIRDGPWMIRGIPVFLIKWSPSMSLLKEVLSRVLVWVKFHDVPLVAYTSDRLSLIATKINTPMILDLYTNSMYLESWERDSYARVLSEISLNVDNVINEEVAIGSKATTSGTQEDGQSSTPIVEKINVLEKRFIECKLVLVDDDEKPLENVDYPVNSYSDDEVEPVENETTNFLASNRVGYGPKNL</sequence>
<feature type="compositionally biased region" description="Low complexity" evidence="1">
    <location>
        <begin position="104"/>
        <end position="116"/>
    </location>
</feature>
<evidence type="ECO:0000259" key="2">
    <source>
        <dbReference type="Pfam" id="PF14111"/>
    </source>
</evidence>
<feature type="region of interest" description="Disordered" evidence="1">
    <location>
        <begin position="78"/>
        <end position="134"/>
    </location>
</feature>